<reference evidence="1 2" key="1">
    <citation type="submission" date="2020-08" db="EMBL/GenBank/DDBJ databases">
        <title>Genomic Encyclopedia of Type Strains, Phase IV (KMG-IV): sequencing the most valuable type-strain genomes for metagenomic binning, comparative biology and taxonomic classification.</title>
        <authorList>
            <person name="Goeker M."/>
        </authorList>
    </citation>
    <scope>NUCLEOTIDE SEQUENCE [LARGE SCALE GENOMIC DNA]</scope>
    <source>
        <strain evidence="1 2">DSM 29514</strain>
    </source>
</reference>
<evidence type="ECO:0000313" key="2">
    <source>
        <dbReference type="Proteomes" id="UP000519897"/>
    </source>
</evidence>
<evidence type="ECO:0000313" key="1">
    <source>
        <dbReference type="EMBL" id="MBB4141536.1"/>
    </source>
</evidence>
<sequence>MTGTQKSRHYLAEHYQTLGRIDLNYRETNLLVRAVYSSKGMKNFSTMQVRITKLSTEGALLHGHLLEFLPEQFYLCLGEKEIFITCAKRQLKDNKMAVVFAQPESSAFVQALVRVRTPLSMLKRLRGDCAPAIEARITSRHRD</sequence>
<evidence type="ECO:0008006" key="3">
    <source>
        <dbReference type="Google" id="ProtNLM"/>
    </source>
</evidence>
<accession>A0A7W6LEH7</accession>
<gene>
    <name evidence="1" type="ORF">GGQ72_000035</name>
</gene>
<protein>
    <recommendedName>
        <fullName evidence="3">PilZ domain-containing protein</fullName>
    </recommendedName>
</protein>
<name>A0A7W6LEH7_9HYPH</name>
<dbReference type="Proteomes" id="UP000519897">
    <property type="component" value="Unassembled WGS sequence"/>
</dbReference>
<organism evidence="1 2">
    <name type="scientific">Rhizobium rhizoryzae</name>
    <dbReference type="NCBI Taxonomy" id="451876"/>
    <lineage>
        <taxon>Bacteria</taxon>
        <taxon>Pseudomonadati</taxon>
        <taxon>Pseudomonadota</taxon>
        <taxon>Alphaproteobacteria</taxon>
        <taxon>Hyphomicrobiales</taxon>
        <taxon>Rhizobiaceae</taxon>
        <taxon>Rhizobium/Agrobacterium group</taxon>
        <taxon>Rhizobium</taxon>
    </lineage>
</organism>
<keyword evidence="2" id="KW-1185">Reference proteome</keyword>
<dbReference type="EMBL" id="JACIEC010000001">
    <property type="protein sequence ID" value="MBB4141536.1"/>
    <property type="molecule type" value="Genomic_DNA"/>
</dbReference>
<dbReference type="AlphaFoldDB" id="A0A7W6LEH7"/>
<comment type="caution">
    <text evidence="1">The sequence shown here is derived from an EMBL/GenBank/DDBJ whole genome shotgun (WGS) entry which is preliminary data.</text>
</comment>
<proteinExistence type="predicted"/>
<dbReference type="RefSeq" id="WP_165135033.1">
    <property type="nucleotide sequence ID" value="NZ_CP049250.1"/>
</dbReference>